<protein>
    <recommendedName>
        <fullName evidence="4">Conidiation-specific protein 6</fullName>
    </recommendedName>
</protein>
<dbReference type="PANTHER" id="PTHR36576:SF1">
    <property type="entry name" value="UPF0654 PROTEIN C11D3.01C-RELATED"/>
    <property type="match status" value="1"/>
</dbReference>
<accession>A0A8H4QL99</accession>
<sequence>MPSTQKNPGNVAGGLKATLHNDRVSDEAKQSAQERLDRMGGPAQGNVLDDDLDDDEEFEAPAGTGAKSGGRSSQVLGGYKATLKNPRVSDEAKQHAQDVLDKSEA</sequence>
<dbReference type="GO" id="GO:0005737">
    <property type="term" value="C:cytoplasm"/>
    <property type="evidence" value="ECO:0007669"/>
    <property type="project" value="TreeGrafter"/>
</dbReference>
<reference evidence="2 3" key="1">
    <citation type="submission" date="2019-12" db="EMBL/GenBank/DDBJ databases">
        <authorList>
            <person name="Floudas D."/>
            <person name="Bentzer J."/>
            <person name="Ahren D."/>
            <person name="Johansson T."/>
            <person name="Persson P."/>
            <person name="Tunlid A."/>
        </authorList>
    </citation>
    <scope>NUCLEOTIDE SEQUENCE [LARGE SCALE GENOMIC DNA]</scope>
    <source>
        <strain evidence="2 3">CBS 102.39</strain>
    </source>
</reference>
<feature type="compositionally biased region" description="Basic and acidic residues" evidence="1">
    <location>
        <begin position="87"/>
        <end position="105"/>
    </location>
</feature>
<dbReference type="InterPro" id="IPR052670">
    <property type="entry name" value="UPF0654_domain"/>
</dbReference>
<evidence type="ECO:0008006" key="4">
    <source>
        <dbReference type="Google" id="ProtNLM"/>
    </source>
</evidence>
<feature type="compositionally biased region" description="Basic and acidic residues" evidence="1">
    <location>
        <begin position="19"/>
        <end position="38"/>
    </location>
</feature>
<comment type="caution">
    <text evidence="2">The sequence shown here is derived from an EMBL/GenBank/DDBJ whole genome shotgun (WGS) entry which is preliminary data.</text>
</comment>
<organism evidence="2 3">
    <name type="scientific">Agrocybe pediades</name>
    <dbReference type="NCBI Taxonomy" id="84607"/>
    <lineage>
        <taxon>Eukaryota</taxon>
        <taxon>Fungi</taxon>
        <taxon>Dikarya</taxon>
        <taxon>Basidiomycota</taxon>
        <taxon>Agaricomycotina</taxon>
        <taxon>Agaricomycetes</taxon>
        <taxon>Agaricomycetidae</taxon>
        <taxon>Agaricales</taxon>
        <taxon>Agaricineae</taxon>
        <taxon>Strophariaceae</taxon>
        <taxon>Agrocybe</taxon>
    </lineage>
</organism>
<evidence type="ECO:0000313" key="3">
    <source>
        <dbReference type="Proteomes" id="UP000521872"/>
    </source>
</evidence>
<evidence type="ECO:0000313" key="2">
    <source>
        <dbReference type="EMBL" id="KAF4612931.1"/>
    </source>
</evidence>
<dbReference type="AlphaFoldDB" id="A0A8H4QL99"/>
<dbReference type="OrthoDB" id="5419162at2759"/>
<feature type="compositionally biased region" description="Acidic residues" evidence="1">
    <location>
        <begin position="48"/>
        <end position="59"/>
    </location>
</feature>
<proteinExistence type="predicted"/>
<dbReference type="Pfam" id="PF10346">
    <property type="entry name" value="Con-6"/>
    <property type="match status" value="2"/>
</dbReference>
<keyword evidence="3" id="KW-1185">Reference proteome</keyword>
<feature type="region of interest" description="Disordered" evidence="1">
    <location>
        <begin position="1"/>
        <end position="105"/>
    </location>
</feature>
<name>A0A8H4QL99_9AGAR</name>
<dbReference type="Proteomes" id="UP000521872">
    <property type="component" value="Unassembled WGS sequence"/>
</dbReference>
<dbReference type="PANTHER" id="PTHR36576">
    <property type="entry name" value="UPF0654 PROTEIN C11D3.01C-RELATED"/>
    <property type="match status" value="1"/>
</dbReference>
<gene>
    <name evidence="2" type="ORF">D9613_011082</name>
</gene>
<dbReference type="InterPro" id="IPR018824">
    <property type="entry name" value="Conidiation-specific_6"/>
</dbReference>
<evidence type="ECO:0000256" key="1">
    <source>
        <dbReference type="SAM" id="MobiDB-lite"/>
    </source>
</evidence>
<dbReference type="EMBL" id="JAACJL010000046">
    <property type="protein sequence ID" value="KAF4612931.1"/>
    <property type="molecule type" value="Genomic_DNA"/>
</dbReference>